<evidence type="ECO:0000259" key="2">
    <source>
        <dbReference type="Pfam" id="PF04235"/>
    </source>
</evidence>
<organism evidence="3 4">
    <name type="scientific">Dermatophilus congolensis</name>
    <dbReference type="NCBI Taxonomy" id="1863"/>
    <lineage>
        <taxon>Bacteria</taxon>
        <taxon>Bacillati</taxon>
        <taxon>Actinomycetota</taxon>
        <taxon>Actinomycetes</taxon>
        <taxon>Micrococcales</taxon>
        <taxon>Dermatophilaceae</taxon>
        <taxon>Dermatophilus</taxon>
    </lineage>
</organism>
<proteinExistence type="predicted"/>
<keyword evidence="1" id="KW-0472">Membrane</keyword>
<gene>
    <name evidence="3" type="ORF">SAMEA4475696_00341</name>
</gene>
<dbReference type="STRING" id="1121387.GCA_000429885_01374"/>
<dbReference type="InterPro" id="IPR052529">
    <property type="entry name" value="Bact_Transport_Assoc"/>
</dbReference>
<evidence type="ECO:0000256" key="1">
    <source>
        <dbReference type="SAM" id="Phobius"/>
    </source>
</evidence>
<feature type="transmembrane region" description="Helical" evidence="1">
    <location>
        <begin position="58"/>
        <end position="77"/>
    </location>
</feature>
<keyword evidence="1" id="KW-1133">Transmembrane helix</keyword>
<dbReference type="RefSeq" id="WP_028327286.1">
    <property type="nucleotide sequence ID" value="NZ_LT906453.1"/>
</dbReference>
<sequence length="360" mass="38245">MTPRRLPTPDIARGAMLLLIALANATSWAPRIPTNTTPTIGPNELWVLIRGLLIDARAYPLFSILVGFGIATIASRATTTSATLYRRAAVLALIGLLHSFLFSGDVLAAYGLTIALLTPLIATKHPNTTALTITAFGFTALALTTTTIIGFNPTDQNPESNGPYLLEWIGKTISSIPTTAVIPCVIIGIFIQRTTLLSHPHRHRRLLAASAATGLLIGAVTALPLTLTYIGITISPLAPWAIALDTLGSYFGGLGWLALIALILSYTNPTHQPTTSGYSPRSILTAIGKRSMTCYLLQSALFALLLPANSAPVTEIHAATIAVIIWLITAFIATIFGRAGIPGPAEWVTRRLIYAGVPRD</sequence>
<keyword evidence="1" id="KW-0812">Transmembrane</keyword>
<dbReference type="KEGG" id="dco:SAMEA4475696_0341"/>
<dbReference type="EMBL" id="LT906453">
    <property type="protein sequence ID" value="SNV17987.1"/>
    <property type="molecule type" value="Genomic_DNA"/>
</dbReference>
<feature type="transmembrane region" description="Helical" evidence="1">
    <location>
        <begin position="212"/>
        <end position="235"/>
    </location>
</feature>
<keyword evidence="4" id="KW-1185">Reference proteome</keyword>
<dbReference type="PANTHER" id="PTHR30590">
    <property type="entry name" value="INNER MEMBRANE PROTEIN"/>
    <property type="match status" value="1"/>
</dbReference>
<dbReference type="OrthoDB" id="2388539at2"/>
<dbReference type="GeneID" id="77100381"/>
<name>A0A239V6Y7_9MICO</name>
<feature type="transmembrane region" description="Helical" evidence="1">
    <location>
        <begin position="287"/>
        <end position="306"/>
    </location>
</feature>
<feature type="transmembrane region" description="Helical" evidence="1">
    <location>
        <begin position="247"/>
        <end position="266"/>
    </location>
</feature>
<evidence type="ECO:0000313" key="3">
    <source>
        <dbReference type="EMBL" id="SNV17987.1"/>
    </source>
</evidence>
<reference evidence="3 4" key="1">
    <citation type="submission" date="2017-06" db="EMBL/GenBank/DDBJ databases">
        <authorList>
            <consortium name="Pathogen Informatics"/>
        </authorList>
    </citation>
    <scope>NUCLEOTIDE SEQUENCE [LARGE SCALE GENOMIC DNA]</scope>
    <source>
        <strain evidence="3 4">NCTC13039</strain>
    </source>
</reference>
<protein>
    <submittedName>
        <fullName evidence="3">Predicted membrane protein</fullName>
    </submittedName>
</protein>
<feature type="transmembrane region" description="Helical" evidence="1">
    <location>
        <begin position="172"/>
        <end position="191"/>
    </location>
</feature>
<feature type="domain" description="DUF418" evidence="2">
    <location>
        <begin position="193"/>
        <end position="355"/>
    </location>
</feature>
<evidence type="ECO:0000313" key="4">
    <source>
        <dbReference type="Proteomes" id="UP000242637"/>
    </source>
</evidence>
<accession>A0A239V6Y7</accession>
<dbReference type="PANTHER" id="PTHR30590:SF2">
    <property type="entry name" value="INNER MEMBRANE PROTEIN"/>
    <property type="match status" value="1"/>
</dbReference>
<feature type="transmembrane region" description="Helical" evidence="1">
    <location>
        <begin position="130"/>
        <end position="152"/>
    </location>
</feature>
<dbReference type="AlphaFoldDB" id="A0A239V6Y7"/>
<dbReference type="Pfam" id="PF04235">
    <property type="entry name" value="DUF418"/>
    <property type="match status" value="1"/>
</dbReference>
<dbReference type="InterPro" id="IPR007349">
    <property type="entry name" value="DUF418"/>
</dbReference>
<feature type="transmembrane region" description="Helical" evidence="1">
    <location>
        <begin position="318"/>
        <end position="341"/>
    </location>
</feature>
<dbReference type="Proteomes" id="UP000242637">
    <property type="component" value="Chromosome 1"/>
</dbReference>